<dbReference type="InterPro" id="IPR050256">
    <property type="entry name" value="Glycosyltransferase_2"/>
</dbReference>
<dbReference type="SUPFAM" id="SSF53448">
    <property type="entry name" value="Nucleotide-diphospho-sugar transferases"/>
    <property type="match status" value="1"/>
</dbReference>
<dbReference type="InterPro" id="IPR001173">
    <property type="entry name" value="Glyco_trans_2-like"/>
</dbReference>
<dbReference type="InterPro" id="IPR029044">
    <property type="entry name" value="Nucleotide-diphossugar_trans"/>
</dbReference>
<gene>
    <name evidence="2" type="ORF">MRX98_13620</name>
</gene>
<accession>A0AA41ULK4</accession>
<keyword evidence="3" id="KW-1185">Reference proteome</keyword>
<dbReference type="Proteomes" id="UP001165427">
    <property type="component" value="Unassembled WGS sequence"/>
</dbReference>
<reference evidence="2" key="1">
    <citation type="submission" date="2022-04" db="EMBL/GenBank/DDBJ databases">
        <title>Desulfatitalea alkaliphila sp. nov., a novel anaerobic sulfate-reducing bacterium isolated from terrestrial mud volcano, Taman Peninsula, Russia.</title>
        <authorList>
            <person name="Khomyakova M.A."/>
            <person name="Merkel A.Y."/>
            <person name="Slobodkin A.I."/>
        </authorList>
    </citation>
    <scope>NUCLEOTIDE SEQUENCE</scope>
    <source>
        <strain evidence="2">M08but</strain>
    </source>
</reference>
<evidence type="ECO:0000313" key="2">
    <source>
        <dbReference type="EMBL" id="MCJ8501616.1"/>
    </source>
</evidence>
<dbReference type="Gene3D" id="3.90.550.10">
    <property type="entry name" value="Spore Coat Polysaccharide Biosynthesis Protein SpsA, Chain A"/>
    <property type="match status" value="1"/>
</dbReference>
<dbReference type="EMBL" id="JALJRB010000015">
    <property type="protein sequence ID" value="MCJ8501616.1"/>
    <property type="molecule type" value="Genomic_DNA"/>
</dbReference>
<feature type="domain" description="Glycosyltransferase 2-like" evidence="1">
    <location>
        <begin position="13"/>
        <end position="137"/>
    </location>
</feature>
<dbReference type="CDD" id="cd04179">
    <property type="entry name" value="DPM_DPG-synthase_like"/>
    <property type="match status" value="1"/>
</dbReference>
<evidence type="ECO:0000259" key="1">
    <source>
        <dbReference type="Pfam" id="PF00535"/>
    </source>
</evidence>
<comment type="caution">
    <text evidence="2">The sequence shown here is derived from an EMBL/GenBank/DDBJ whole genome shotgun (WGS) entry which is preliminary data.</text>
</comment>
<sequence length="241" mass="26363">MSEAHVPPGRFAVVIPVYNHGRTIAQVLDQARALGYPVFVVDDGSTDGGCRRLSRMADVHLLRHAGNLGKGAALLTGMTAVAAIADWAITLDADGQHHPADAKGLMAAIAPGARPIVVGRRTDMQEEGAPWTSRSGRAFSNFWVRMAGGPAMRDSQSGFRIYPLPEVLGLGVRARRYQFEVEVLVRAAWRGMPVVQAPVRVTYAPGGKRISHFRPFVDFCRNSSTFSRLIFRRIVQPKHAR</sequence>
<organism evidence="2 3">
    <name type="scientific">Desulfatitalea alkaliphila</name>
    <dbReference type="NCBI Taxonomy" id="2929485"/>
    <lineage>
        <taxon>Bacteria</taxon>
        <taxon>Pseudomonadati</taxon>
        <taxon>Thermodesulfobacteriota</taxon>
        <taxon>Desulfobacteria</taxon>
        <taxon>Desulfobacterales</taxon>
        <taxon>Desulfosarcinaceae</taxon>
        <taxon>Desulfatitalea</taxon>
    </lineage>
</organism>
<evidence type="ECO:0000313" key="3">
    <source>
        <dbReference type="Proteomes" id="UP001165427"/>
    </source>
</evidence>
<dbReference type="AlphaFoldDB" id="A0AA41ULK4"/>
<dbReference type="PANTHER" id="PTHR48090">
    <property type="entry name" value="UNDECAPRENYL-PHOSPHATE 4-DEOXY-4-FORMAMIDO-L-ARABINOSE TRANSFERASE-RELATED"/>
    <property type="match status" value="1"/>
</dbReference>
<name>A0AA41ULK4_9BACT</name>
<proteinExistence type="predicted"/>
<protein>
    <submittedName>
        <fullName evidence="2">Glycosyltransferase family 2 protein</fullName>
    </submittedName>
</protein>
<dbReference type="RefSeq" id="WP_246909919.1">
    <property type="nucleotide sequence ID" value="NZ_JALJRB010000015.1"/>
</dbReference>
<dbReference type="Pfam" id="PF00535">
    <property type="entry name" value="Glycos_transf_2"/>
    <property type="match status" value="1"/>
</dbReference>
<dbReference type="PANTHER" id="PTHR48090:SF7">
    <property type="entry name" value="RFBJ PROTEIN"/>
    <property type="match status" value="1"/>
</dbReference>